<gene>
    <name evidence="2" type="ORF">GA0061081_10197</name>
</gene>
<reference evidence="3" key="1">
    <citation type="submission" date="2016-08" db="EMBL/GenBank/DDBJ databases">
        <authorList>
            <person name="Varghese N."/>
            <person name="Submissions Spin"/>
        </authorList>
    </citation>
    <scope>NUCLEOTIDE SEQUENCE [LARGE SCALE GENOMIC DNA]</scope>
    <source>
        <strain evidence="3">R-53248</strain>
    </source>
</reference>
<feature type="transmembrane region" description="Helical" evidence="1">
    <location>
        <begin position="6"/>
        <end position="23"/>
    </location>
</feature>
<organism evidence="2 3">
    <name type="scientific">Gilliamella bombicola</name>
    <dbReference type="NCBI Taxonomy" id="1798182"/>
    <lineage>
        <taxon>Bacteria</taxon>
        <taxon>Pseudomonadati</taxon>
        <taxon>Pseudomonadota</taxon>
        <taxon>Gammaproteobacteria</taxon>
        <taxon>Orbales</taxon>
        <taxon>Orbaceae</taxon>
        <taxon>Gilliamella</taxon>
    </lineage>
</organism>
<keyword evidence="1" id="KW-0812">Transmembrane</keyword>
<dbReference type="AlphaFoldDB" id="A0A1C3YSQ0"/>
<evidence type="ECO:0000313" key="2">
    <source>
        <dbReference type="EMBL" id="SCB73124.1"/>
    </source>
</evidence>
<protein>
    <submittedName>
        <fullName evidence="2">Uncharacterized protein</fullName>
    </submittedName>
</protein>
<feature type="transmembrane region" description="Helical" evidence="1">
    <location>
        <begin position="43"/>
        <end position="58"/>
    </location>
</feature>
<dbReference type="STRING" id="1798182.GA0061081_10197"/>
<evidence type="ECO:0000313" key="3">
    <source>
        <dbReference type="Proteomes" id="UP000199670"/>
    </source>
</evidence>
<keyword evidence="1" id="KW-1133">Transmembrane helix</keyword>
<dbReference type="EMBL" id="FMAQ01000001">
    <property type="protein sequence ID" value="SCB73124.1"/>
    <property type="molecule type" value="Genomic_DNA"/>
</dbReference>
<dbReference type="Proteomes" id="UP000199670">
    <property type="component" value="Unassembled WGS sequence"/>
</dbReference>
<name>A0A1C3YSQ0_9GAMM</name>
<proteinExistence type="predicted"/>
<keyword evidence="3" id="KW-1185">Reference proteome</keyword>
<sequence length="59" mass="7393">MAIEIWISYYFFSIVGCFIRHYFSEYIAMDYDNDKTLNRKRRLALLYFYFILFFYIACL</sequence>
<evidence type="ECO:0000256" key="1">
    <source>
        <dbReference type="SAM" id="Phobius"/>
    </source>
</evidence>
<accession>A0A1C3YSQ0</accession>
<keyword evidence="1" id="KW-0472">Membrane</keyword>